<keyword evidence="1" id="KW-1133">Transmembrane helix</keyword>
<accession>A0A319EZC0</accession>
<evidence type="ECO:0000313" key="3">
    <source>
        <dbReference type="Proteomes" id="UP000247810"/>
    </source>
</evidence>
<protein>
    <submittedName>
        <fullName evidence="2">Uncharacterized protein</fullName>
    </submittedName>
</protein>
<feature type="transmembrane region" description="Helical" evidence="1">
    <location>
        <begin position="12"/>
        <end position="33"/>
    </location>
</feature>
<dbReference type="AlphaFoldDB" id="A0A319EZC0"/>
<reference evidence="2 3" key="1">
    <citation type="submission" date="2018-02" db="EMBL/GenBank/DDBJ databases">
        <title>The genomes of Aspergillus section Nigri reveals drivers in fungal speciation.</title>
        <authorList>
            <consortium name="DOE Joint Genome Institute"/>
            <person name="Vesth T.C."/>
            <person name="Nybo J."/>
            <person name="Theobald S."/>
            <person name="Brandl J."/>
            <person name="Frisvad J.C."/>
            <person name="Nielsen K.F."/>
            <person name="Lyhne E.K."/>
            <person name="Kogle M.E."/>
            <person name="Kuo A."/>
            <person name="Riley R."/>
            <person name="Clum A."/>
            <person name="Nolan M."/>
            <person name="Lipzen A."/>
            <person name="Salamov A."/>
            <person name="Henrissat B."/>
            <person name="Wiebenga A."/>
            <person name="De vries R.P."/>
            <person name="Grigoriev I.V."/>
            <person name="Mortensen U.H."/>
            <person name="Andersen M.R."/>
            <person name="Baker S.E."/>
        </authorList>
    </citation>
    <scope>NUCLEOTIDE SEQUENCE [LARGE SCALE GENOMIC DNA]</scope>
    <source>
        <strain evidence="2 3">CBS 707.79</strain>
    </source>
</reference>
<gene>
    <name evidence="2" type="ORF">BO71DRAFT_134624</name>
</gene>
<organism evidence="2 3">
    <name type="scientific">Aspergillus ellipticus CBS 707.79</name>
    <dbReference type="NCBI Taxonomy" id="1448320"/>
    <lineage>
        <taxon>Eukaryota</taxon>
        <taxon>Fungi</taxon>
        <taxon>Dikarya</taxon>
        <taxon>Ascomycota</taxon>
        <taxon>Pezizomycotina</taxon>
        <taxon>Eurotiomycetes</taxon>
        <taxon>Eurotiomycetidae</taxon>
        <taxon>Eurotiales</taxon>
        <taxon>Aspergillaceae</taxon>
        <taxon>Aspergillus</taxon>
        <taxon>Aspergillus subgen. Circumdati</taxon>
    </lineage>
</organism>
<evidence type="ECO:0000256" key="1">
    <source>
        <dbReference type="SAM" id="Phobius"/>
    </source>
</evidence>
<name>A0A319EZC0_9EURO</name>
<proteinExistence type="predicted"/>
<sequence length="183" mass="20633">MYALDFCSDFFMHSLFLVLSYLFLSWFTIIPPISYQCPTAFLGIVITVRCAYMMFMHSRPSLRIEKRVHFLHVMTKCKHSSCYPEVPTINPSIRPSEVQSMSARVERTGIIGVQGKGVPTKTPVLVGPARADGPWPALLGCKQWEGNSARLHWSATPRDLEKDTFGHQCHIFMAIDGVRGSAR</sequence>
<keyword evidence="1" id="KW-0812">Transmembrane</keyword>
<dbReference type="EMBL" id="KZ825825">
    <property type="protein sequence ID" value="PYH97392.1"/>
    <property type="molecule type" value="Genomic_DNA"/>
</dbReference>
<keyword evidence="3" id="KW-1185">Reference proteome</keyword>
<evidence type="ECO:0000313" key="2">
    <source>
        <dbReference type="EMBL" id="PYH97392.1"/>
    </source>
</evidence>
<keyword evidence="1" id="KW-0472">Membrane</keyword>
<feature type="transmembrane region" description="Helical" evidence="1">
    <location>
        <begin position="39"/>
        <end position="57"/>
    </location>
</feature>
<dbReference type="VEuPathDB" id="FungiDB:BO71DRAFT_134624"/>
<dbReference type="Proteomes" id="UP000247810">
    <property type="component" value="Unassembled WGS sequence"/>
</dbReference>